<dbReference type="AlphaFoldDB" id="A0A3N2DXI7"/>
<dbReference type="PANTHER" id="PTHR43222:SF11">
    <property type="entry name" value="PHOSPHATASE NUDJ"/>
    <property type="match status" value="1"/>
</dbReference>
<dbReference type="InterPro" id="IPR015797">
    <property type="entry name" value="NUDIX_hydrolase-like_dom_sf"/>
</dbReference>
<dbReference type="OrthoDB" id="8594221at2"/>
<dbReference type="Proteomes" id="UP000275394">
    <property type="component" value="Unassembled WGS sequence"/>
</dbReference>
<dbReference type="RefSeq" id="WP_123710562.1">
    <property type="nucleotide sequence ID" value="NZ_RKHR01000003.1"/>
</dbReference>
<evidence type="ECO:0000313" key="3">
    <source>
        <dbReference type="Proteomes" id="UP000275394"/>
    </source>
</evidence>
<sequence length="152" mass="17331">MQHSFTPHITVATVVTREFRGHTQYLMVEERCKDSNLLVFNQPAGHVEAHESLVDAACRETLEETAYQVEITALIGHSRYEAANGSTYFRTTFAADLAIYHDDAILDEDIHKVHWLSYAEIIALSARMRSPLVIKSINRHRDGQIYPLSVIY</sequence>
<comment type="caution">
    <text evidence="2">The sequence shown here is derived from an EMBL/GenBank/DDBJ whole genome shotgun (WGS) entry which is preliminary data.</text>
</comment>
<dbReference type="Pfam" id="PF00293">
    <property type="entry name" value="NUDIX"/>
    <property type="match status" value="1"/>
</dbReference>
<dbReference type="PROSITE" id="PS51462">
    <property type="entry name" value="NUDIX"/>
    <property type="match status" value="1"/>
</dbReference>
<keyword evidence="3" id="KW-1185">Reference proteome</keyword>
<accession>A0A3N2DXI7</accession>
<evidence type="ECO:0000259" key="1">
    <source>
        <dbReference type="PROSITE" id="PS51462"/>
    </source>
</evidence>
<dbReference type="InterPro" id="IPR000086">
    <property type="entry name" value="NUDIX_hydrolase_dom"/>
</dbReference>
<gene>
    <name evidence="2" type="ORF">EDC56_0076</name>
</gene>
<dbReference type="Gene3D" id="3.90.79.10">
    <property type="entry name" value="Nucleoside Triphosphate Pyrophosphohydrolase"/>
    <property type="match status" value="1"/>
</dbReference>
<proteinExistence type="predicted"/>
<reference evidence="2 3" key="1">
    <citation type="submission" date="2018-11" db="EMBL/GenBank/DDBJ databases">
        <title>Genomic Encyclopedia of Type Strains, Phase IV (KMG-IV): sequencing the most valuable type-strain genomes for metagenomic binning, comparative biology and taxonomic classification.</title>
        <authorList>
            <person name="Goeker M."/>
        </authorList>
    </citation>
    <scope>NUCLEOTIDE SEQUENCE [LARGE SCALE GENOMIC DNA]</scope>
    <source>
        <strain evidence="2 3">DSM 100316</strain>
    </source>
</reference>
<feature type="domain" description="Nudix hydrolase" evidence="1">
    <location>
        <begin position="6"/>
        <end position="138"/>
    </location>
</feature>
<name>A0A3N2DXI7_9GAMM</name>
<protein>
    <submittedName>
        <fullName evidence="2">ADP-ribose pyrophosphatase YjhB (NUDIX family)</fullName>
    </submittedName>
</protein>
<dbReference type="GO" id="GO:0003824">
    <property type="term" value="F:catalytic activity"/>
    <property type="evidence" value="ECO:0007669"/>
    <property type="project" value="UniProtKB-ARBA"/>
</dbReference>
<dbReference type="EMBL" id="RKHR01000003">
    <property type="protein sequence ID" value="ROS04570.1"/>
    <property type="molecule type" value="Genomic_DNA"/>
</dbReference>
<evidence type="ECO:0000313" key="2">
    <source>
        <dbReference type="EMBL" id="ROS04570.1"/>
    </source>
</evidence>
<dbReference type="PANTHER" id="PTHR43222">
    <property type="entry name" value="NUDIX HYDROLASE 23"/>
    <property type="match status" value="1"/>
</dbReference>
<dbReference type="SUPFAM" id="SSF55811">
    <property type="entry name" value="Nudix"/>
    <property type="match status" value="1"/>
</dbReference>
<organism evidence="2 3">
    <name type="scientific">Sinobacterium caligoides</name>
    <dbReference type="NCBI Taxonomy" id="933926"/>
    <lineage>
        <taxon>Bacteria</taxon>
        <taxon>Pseudomonadati</taxon>
        <taxon>Pseudomonadota</taxon>
        <taxon>Gammaproteobacteria</taxon>
        <taxon>Cellvibrionales</taxon>
        <taxon>Spongiibacteraceae</taxon>
        <taxon>Sinobacterium</taxon>
    </lineage>
</organism>